<dbReference type="KEGG" id="dor:Desor_4241"/>
<reference evidence="2" key="1">
    <citation type="submission" date="2011-11" db="EMBL/GenBank/DDBJ databases">
        <title>Complete sequence of Desulfosporosinus orientis DSM 765.</title>
        <authorList>
            <person name="Lucas S."/>
            <person name="Han J."/>
            <person name="Lapidus A."/>
            <person name="Cheng J.-F."/>
            <person name="Goodwin L."/>
            <person name="Pitluck S."/>
            <person name="Peters L."/>
            <person name="Ovchinnikova G."/>
            <person name="Teshima H."/>
            <person name="Detter J.C."/>
            <person name="Han C."/>
            <person name="Tapia R."/>
            <person name="Land M."/>
            <person name="Hauser L."/>
            <person name="Kyrpides N."/>
            <person name="Ivanova N."/>
            <person name="Pagani I."/>
            <person name="Pester M."/>
            <person name="Spring S."/>
            <person name="Ollivier B."/>
            <person name="Rattei T."/>
            <person name="Klenk H.-P."/>
            <person name="Wagner M."/>
            <person name="Loy A."/>
            <person name="Woyke T."/>
        </authorList>
    </citation>
    <scope>NUCLEOTIDE SEQUENCE [LARGE SCALE GENOMIC DNA]</scope>
    <source>
        <strain evidence="2">ATCC 19365 / DSM 765 / NCIMB 8382 / VKM B-1628</strain>
    </source>
</reference>
<dbReference type="AlphaFoldDB" id="G7WIU9"/>
<dbReference type="HOGENOM" id="CLU_1710320_0_0_9"/>
<keyword evidence="2" id="KW-1185">Reference proteome</keyword>
<protein>
    <recommendedName>
        <fullName evidence="3">FlgN protein</fullName>
    </recommendedName>
</protein>
<dbReference type="eggNOG" id="ENOG502ZHZN">
    <property type="taxonomic scope" value="Bacteria"/>
</dbReference>
<proteinExistence type="predicted"/>
<evidence type="ECO:0000313" key="1">
    <source>
        <dbReference type="EMBL" id="AET69674.1"/>
    </source>
</evidence>
<dbReference type="EMBL" id="CP003108">
    <property type="protein sequence ID" value="AET69674.1"/>
    <property type="molecule type" value="Genomic_DNA"/>
</dbReference>
<dbReference type="Proteomes" id="UP000006346">
    <property type="component" value="Chromosome"/>
</dbReference>
<evidence type="ECO:0008006" key="3">
    <source>
        <dbReference type="Google" id="ProtNLM"/>
    </source>
</evidence>
<name>G7WIU9_DESOD</name>
<reference evidence="1 2" key="2">
    <citation type="journal article" date="2012" name="J. Bacteriol.">
        <title>Complete genome sequences of Desulfosporosinus orientis DSM765T, Desulfosporosinus youngiae DSM17734T, Desulfosporosinus meridiei DSM13257T, and Desulfosporosinus acidiphilus DSM22704T.</title>
        <authorList>
            <person name="Pester M."/>
            <person name="Brambilla E."/>
            <person name="Alazard D."/>
            <person name="Rattei T."/>
            <person name="Weinmaier T."/>
            <person name="Han J."/>
            <person name="Lucas S."/>
            <person name="Lapidus A."/>
            <person name="Cheng J.F."/>
            <person name="Goodwin L."/>
            <person name="Pitluck S."/>
            <person name="Peters L."/>
            <person name="Ovchinnikova G."/>
            <person name="Teshima H."/>
            <person name="Detter J.C."/>
            <person name="Han C.S."/>
            <person name="Tapia R."/>
            <person name="Land M.L."/>
            <person name="Hauser L."/>
            <person name="Kyrpides N.C."/>
            <person name="Ivanova N.N."/>
            <person name="Pagani I."/>
            <person name="Huntmann M."/>
            <person name="Wei C.L."/>
            <person name="Davenport K.W."/>
            <person name="Daligault H."/>
            <person name="Chain P.S."/>
            <person name="Chen A."/>
            <person name="Mavromatis K."/>
            <person name="Markowitz V."/>
            <person name="Szeto E."/>
            <person name="Mikhailova N."/>
            <person name="Pati A."/>
            <person name="Wagner M."/>
            <person name="Woyke T."/>
            <person name="Ollivier B."/>
            <person name="Klenk H.P."/>
            <person name="Spring S."/>
            <person name="Loy A."/>
        </authorList>
    </citation>
    <scope>NUCLEOTIDE SEQUENCE [LARGE SCALE GENOMIC DNA]</scope>
    <source>
        <strain evidence="2">ATCC 19365 / DSM 765 / NCIMB 8382 / VKM B-1628</strain>
    </source>
</reference>
<dbReference type="OrthoDB" id="1798665at2"/>
<accession>G7WIU9</accession>
<dbReference type="STRING" id="768706.Desor_4241"/>
<dbReference type="PATRIC" id="fig|768706.3.peg.4299"/>
<gene>
    <name evidence="1" type="ordered locus">Desor_4241</name>
</gene>
<sequence length="153" mass="17880">MEKKYLAFLKEKRHLVQALWQVTVDLTKAVEKEDYALVKKQLTERQRHIDQLAKLVGKYQELQCLENEETFGMRKDVNSMLELTVIQSRMVLETADRLKENAANKIRSVQLNKRAIGEGYFKRIPQSYGYFIDKKIGAGLPISKKEVKRHAKK</sequence>
<organism evidence="1 2">
    <name type="scientific">Desulfosporosinus orientis (strain ATCC 19365 / DSM 765 / NCIMB 8382 / VKM B-1628 / Singapore I)</name>
    <name type="common">Desulfotomaculum orientis</name>
    <dbReference type="NCBI Taxonomy" id="768706"/>
    <lineage>
        <taxon>Bacteria</taxon>
        <taxon>Bacillati</taxon>
        <taxon>Bacillota</taxon>
        <taxon>Clostridia</taxon>
        <taxon>Eubacteriales</taxon>
        <taxon>Desulfitobacteriaceae</taxon>
        <taxon>Desulfosporosinus</taxon>
    </lineage>
</organism>
<evidence type="ECO:0000313" key="2">
    <source>
        <dbReference type="Proteomes" id="UP000006346"/>
    </source>
</evidence>
<dbReference type="RefSeq" id="WP_014186481.1">
    <property type="nucleotide sequence ID" value="NC_016584.1"/>
</dbReference>